<evidence type="ECO:0000259" key="5">
    <source>
        <dbReference type="PROSITE" id="PS50837"/>
    </source>
</evidence>
<dbReference type="Gene3D" id="3.40.50.300">
    <property type="entry name" value="P-loop containing nucleotide triphosphate hydrolases"/>
    <property type="match status" value="1"/>
</dbReference>
<dbReference type="Gene3D" id="2.130.10.10">
    <property type="entry name" value="YVTN repeat-like/Quinoprotein amine dehydrogenase"/>
    <property type="match status" value="3"/>
</dbReference>
<name>A0A0K6FU19_9AGAM</name>
<protein>
    <submittedName>
        <fullName evidence="6">Putative WD repeat-containing protein alr2800 [Nostoc sp, PCC 7120]</fullName>
    </submittedName>
</protein>
<feature type="compositionally biased region" description="Low complexity" evidence="4">
    <location>
        <begin position="15"/>
        <end position="40"/>
    </location>
</feature>
<feature type="repeat" description="WD" evidence="3">
    <location>
        <begin position="1116"/>
        <end position="1157"/>
    </location>
</feature>
<dbReference type="PRINTS" id="PR00320">
    <property type="entry name" value="GPROTEINBRPT"/>
</dbReference>
<evidence type="ECO:0000256" key="2">
    <source>
        <dbReference type="ARBA" id="ARBA00022737"/>
    </source>
</evidence>
<dbReference type="PANTHER" id="PTHR44129">
    <property type="entry name" value="WD REPEAT-CONTAINING PROTEIN POP1"/>
    <property type="match status" value="1"/>
</dbReference>
<dbReference type="SUPFAM" id="SSF52540">
    <property type="entry name" value="P-loop containing nucleoside triphosphate hydrolases"/>
    <property type="match status" value="1"/>
</dbReference>
<proteinExistence type="predicted"/>
<dbReference type="InterPro" id="IPR015943">
    <property type="entry name" value="WD40/YVTN_repeat-like_dom_sf"/>
</dbReference>
<dbReference type="InterPro" id="IPR050349">
    <property type="entry name" value="WD_LIS1/nudF_dynein_reg"/>
</dbReference>
<dbReference type="InterPro" id="IPR056884">
    <property type="entry name" value="NPHP3-like_N"/>
</dbReference>
<evidence type="ECO:0000313" key="6">
    <source>
        <dbReference type="EMBL" id="CUA69785.1"/>
    </source>
</evidence>
<feature type="region of interest" description="Disordered" evidence="4">
    <location>
        <begin position="1290"/>
        <end position="1316"/>
    </location>
</feature>
<feature type="region of interest" description="Disordered" evidence="4">
    <location>
        <begin position="1"/>
        <end position="48"/>
    </location>
</feature>
<evidence type="ECO:0000256" key="4">
    <source>
        <dbReference type="SAM" id="MobiDB-lite"/>
    </source>
</evidence>
<accession>A0A0K6FU19</accession>
<feature type="domain" description="NACHT" evidence="5">
    <location>
        <begin position="326"/>
        <end position="468"/>
    </location>
</feature>
<dbReference type="PROSITE" id="PS50837">
    <property type="entry name" value="NACHT"/>
    <property type="match status" value="1"/>
</dbReference>
<gene>
    <name evidence="6" type="ORF">RSOLAG22IIIB_08704</name>
</gene>
<dbReference type="Pfam" id="PF00400">
    <property type="entry name" value="WD40"/>
    <property type="match status" value="7"/>
</dbReference>
<dbReference type="SMART" id="SM00320">
    <property type="entry name" value="WD40"/>
    <property type="match status" value="7"/>
</dbReference>
<dbReference type="InterPro" id="IPR027417">
    <property type="entry name" value="P-loop_NTPase"/>
</dbReference>
<feature type="repeat" description="WD" evidence="3">
    <location>
        <begin position="900"/>
        <end position="941"/>
    </location>
</feature>
<dbReference type="InterPro" id="IPR001680">
    <property type="entry name" value="WD40_rpt"/>
</dbReference>
<dbReference type="EMBL" id="CYGV01000979">
    <property type="protein sequence ID" value="CUA69785.1"/>
    <property type="molecule type" value="Genomic_DNA"/>
</dbReference>
<feature type="repeat" description="WD" evidence="3">
    <location>
        <begin position="986"/>
        <end position="1027"/>
    </location>
</feature>
<dbReference type="InterPro" id="IPR020472">
    <property type="entry name" value="WD40_PAC1"/>
</dbReference>
<dbReference type="Pfam" id="PF24883">
    <property type="entry name" value="NPHP3_N"/>
    <property type="match status" value="1"/>
</dbReference>
<organism evidence="6 7">
    <name type="scientific">Rhizoctonia solani</name>
    <dbReference type="NCBI Taxonomy" id="456999"/>
    <lineage>
        <taxon>Eukaryota</taxon>
        <taxon>Fungi</taxon>
        <taxon>Dikarya</taxon>
        <taxon>Basidiomycota</taxon>
        <taxon>Agaricomycotina</taxon>
        <taxon>Agaricomycetes</taxon>
        <taxon>Cantharellales</taxon>
        <taxon>Ceratobasidiaceae</taxon>
        <taxon>Rhizoctonia</taxon>
    </lineage>
</organism>
<dbReference type="Proteomes" id="UP000044841">
    <property type="component" value="Unassembled WGS sequence"/>
</dbReference>
<keyword evidence="2" id="KW-0677">Repeat</keyword>
<evidence type="ECO:0000256" key="1">
    <source>
        <dbReference type="ARBA" id="ARBA00022574"/>
    </source>
</evidence>
<dbReference type="InterPro" id="IPR019775">
    <property type="entry name" value="WD40_repeat_CS"/>
</dbReference>
<dbReference type="CDD" id="cd00200">
    <property type="entry name" value="WD40"/>
    <property type="match status" value="1"/>
</dbReference>
<evidence type="ECO:0000313" key="7">
    <source>
        <dbReference type="Proteomes" id="UP000044841"/>
    </source>
</evidence>
<feature type="repeat" description="WD" evidence="3">
    <location>
        <begin position="943"/>
        <end position="984"/>
    </location>
</feature>
<keyword evidence="7" id="KW-1185">Reference proteome</keyword>
<dbReference type="PROSITE" id="PS50082">
    <property type="entry name" value="WD_REPEATS_2"/>
    <property type="match status" value="6"/>
</dbReference>
<dbReference type="SUPFAM" id="SSF50978">
    <property type="entry name" value="WD40 repeat-like"/>
    <property type="match status" value="1"/>
</dbReference>
<dbReference type="InterPro" id="IPR007111">
    <property type="entry name" value="NACHT_NTPase"/>
</dbReference>
<feature type="compositionally biased region" description="Basic and acidic residues" evidence="4">
    <location>
        <begin position="1"/>
        <end position="10"/>
    </location>
</feature>
<dbReference type="PROSITE" id="PS50294">
    <property type="entry name" value="WD_REPEATS_REGION"/>
    <property type="match status" value="6"/>
</dbReference>
<feature type="repeat" description="WD" evidence="3">
    <location>
        <begin position="1030"/>
        <end position="1071"/>
    </location>
</feature>
<dbReference type="PROSITE" id="PS00678">
    <property type="entry name" value="WD_REPEATS_1"/>
    <property type="match status" value="3"/>
</dbReference>
<feature type="repeat" description="WD" evidence="3">
    <location>
        <begin position="1080"/>
        <end position="1114"/>
    </location>
</feature>
<evidence type="ECO:0000256" key="3">
    <source>
        <dbReference type="PROSITE-ProRule" id="PRU00221"/>
    </source>
</evidence>
<sequence>MSHSTNDSKPKRGIRSYLKGKLGLSSSRSSTSSQLPLQPTRGTSPSYIETSISEPVSVASSVDHPTSVSLASRGAADTSKASGDRGVWVNIVPPDTDTGATQQLSDPDEASLQTSVSVHDTSSYIMLGNDPELEQNKFWVDLESSLEALKSRPNMLPNFVSPIEMLLSCLGGLKAIGKNRSDYEDLTKEITALSDSLGQYEDGLSSIPMSDAFSSLIISIEDEARAIKAKLEDSTIGDVDKGSEVIRSYQRIQSLFRLLKINANMSTEIPHKSLVNSRLDRLDPVNEATYDSDLSTEMHRQGCAKGTRVAVLTELNEWLNDPTSPSIYWIDGMAGTGKTTIAYTFCEQMKNRKLLAASFFCTHESTECSDVNRIIPTIAHQLAQYSIPVRSILSDVMGQNPEAGSRNISRQFDQLLVEPLQQVRDALPDRVVVVIDALDECKKTDQLLDLLFRHASNMPLRFLFTSRPQTDIYVKMSLNGQAWAAIHLHDIEQSLIKADIKIYLTQQLESMSPSEAEIDHLVERAGMLFVYAANMVKYAHSNQSFVDPRERLKSLIDMAPEEQHALVGSLYMGVVEKALEDEELEDEEAEKVQVVLNTVLLAQEPVSMETIGMLGEFEDLGDVGLALHPLRDVLRYSETTGLVSTLDSTFPNIMFSKEQSKEYFCDAAEHSQRLARGCFAGMKTQLKFNICELESSFLFDENVDNLQSRIKDKISPPLVYACRYWANHLSLVANVDGVLTALSEFLATQLLFWMEVLNLLRELDIGIAALLKAKHRLEGASSSPELIALLDDASIFMRDFATSQISCSTPHIYISSLQLCPRSSIVYQIYSSSVKDLLKPHETVTASRGIAPLDHQTWEFHSGVLSIAHSPDGARVAVGCEKGTISICDPRDGSVLVGPLGGHTNWVRCVAFSPDGTRVISSSSDCTIRMWNALDGSPVPALFEGHTHPVRSVAFSFDGSRVVSGSWDNTVRLWDAANGHSIMQPLEGHESGVNCVVFQPQSMLVASGANDCTIRLWDLANDALNNTKVLQGHSKSVMSITFTHEGARLVSGSLDSTICVWNVSDGTLANRFLQDCLQFVNSVAVSPDGAFVASGSTDSTIRVWNIDTGKLVVSPIVGHSRGVRAVAFSPDATRILSGSHDGSVRAWTLPSKTQPYSNVLARGKFNKQPMSPIPRDLNRIWQTLQQQKVYDHVPVMVTPFAWLLDGSDRAYIYEHSNSPRTLSTSGPGDNLAQMPDGWTWRSDGWLVNSSSQLLVWVAPTSGSCHLFDHTAHNTSLLSLLSRDEKFIGSRWPGRNTTPEQTKDKKGIKPGYPLSKR</sequence>
<reference evidence="6 7" key="1">
    <citation type="submission" date="2015-07" db="EMBL/GenBank/DDBJ databases">
        <authorList>
            <person name="Noorani M."/>
        </authorList>
    </citation>
    <scope>NUCLEOTIDE SEQUENCE [LARGE SCALE GENOMIC DNA]</scope>
    <source>
        <strain evidence="6">BBA 69670</strain>
    </source>
</reference>
<dbReference type="InterPro" id="IPR036322">
    <property type="entry name" value="WD40_repeat_dom_sf"/>
</dbReference>
<keyword evidence="1 3" id="KW-0853">WD repeat</keyword>